<accession>B3RS13</accession>
<organism evidence="3 4">
    <name type="scientific">Trichoplax adhaerens</name>
    <name type="common">Trichoplax reptans</name>
    <dbReference type="NCBI Taxonomy" id="10228"/>
    <lineage>
        <taxon>Eukaryota</taxon>
        <taxon>Metazoa</taxon>
        <taxon>Placozoa</taxon>
        <taxon>Uniplacotomia</taxon>
        <taxon>Trichoplacea</taxon>
        <taxon>Trichoplacidae</taxon>
        <taxon>Trichoplax</taxon>
    </lineage>
</organism>
<evidence type="ECO:0000313" key="3">
    <source>
        <dbReference type="EMBL" id="EDV26968.1"/>
    </source>
</evidence>
<dbReference type="Gene3D" id="3.30.505.10">
    <property type="entry name" value="SH2 domain"/>
    <property type="match status" value="1"/>
</dbReference>
<protein>
    <recommendedName>
        <fullName evidence="2">SH2 domain-containing protein</fullName>
    </recommendedName>
</protein>
<feature type="domain" description="SH2" evidence="2">
    <location>
        <begin position="43"/>
        <end position="151"/>
    </location>
</feature>
<gene>
    <name evidence="3" type="ORF">TRIADDRAFT_54438</name>
</gene>
<dbReference type="HOGENOM" id="CLU_1637588_0_0_1"/>
<dbReference type="InterPro" id="IPR036860">
    <property type="entry name" value="SH2_dom_sf"/>
</dbReference>
<proteinExistence type="predicted"/>
<keyword evidence="1" id="KW-0727">SH2 domain</keyword>
<reference evidence="3 4" key="1">
    <citation type="journal article" date="2008" name="Nature">
        <title>The Trichoplax genome and the nature of placozoans.</title>
        <authorList>
            <person name="Srivastava M."/>
            <person name="Begovic E."/>
            <person name="Chapman J."/>
            <person name="Putnam N.H."/>
            <person name="Hellsten U."/>
            <person name="Kawashima T."/>
            <person name="Kuo A."/>
            <person name="Mitros T."/>
            <person name="Salamov A."/>
            <person name="Carpenter M.L."/>
            <person name="Signorovitch A.Y."/>
            <person name="Moreno M.A."/>
            <person name="Kamm K."/>
            <person name="Grimwood J."/>
            <person name="Schmutz J."/>
            <person name="Shapiro H."/>
            <person name="Grigoriev I.V."/>
            <person name="Buss L.W."/>
            <person name="Schierwater B."/>
            <person name="Dellaporta S.L."/>
            <person name="Rokhsar D.S."/>
        </authorList>
    </citation>
    <scope>NUCLEOTIDE SEQUENCE [LARGE SCALE GENOMIC DNA]</scope>
    <source>
        <strain evidence="3 4">Grell-BS-1999</strain>
    </source>
</reference>
<dbReference type="InterPro" id="IPR000980">
    <property type="entry name" value="SH2"/>
</dbReference>
<dbReference type="GeneID" id="6752177"/>
<evidence type="ECO:0000313" key="4">
    <source>
        <dbReference type="Proteomes" id="UP000009022"/>
    </source>
</evidence>
<dbReference type="SUPFAM" id="SSF55550">
    <property type="entry name" value="SH2 domain"/>
    <property type="match status" value="1"/>
</dbReference>
<dbReference type="AlphaFoldDB" id="B3RS13"/>
<name>B3RS13_TRIAD</name>
<dbReference type="Proteomes" id="UP000009022">
    <property type="component" value="Unassembled WGS sequence"/>
</dbReference>
<dbReference type="Pfam" id="PF00017">
    <property type="entry name" value="SH2"/>
    <property type="match status" value="1"/>
</dbReference>
<dbReference type="EMBL" id="DS985243">
    <property type="protein sequence ID" value="EDV26968.1"/>
    <property type="molecule type" value="Genomic_DNA"/>
</dbReference>
<dbReference type="KEGG" id="tad:TRIADDRAFT_54438"/>
<sequence length="162" mass="19114">MISTSTPNFLELIKSLRMNDRKAYYQLRQQFSHISLYDGARRWLRLDFSWSDTVSFLHQAKTRGVFVIRQSQTDLGHLILSVLVIPNFDPECRASLNASIIDYEITYRKRFQRYEIFDKEKDGFAYFNNLNDLVRFYSSISGLDCRLNVPATECCLLRYEAI</sequence>
<evidence type="ECO:0000259" key="2">
    <source>
        <dbReference type="PROSITE" id="PS50001"/>
    </source>
</evidence>
<evidence type="ECO:0000256" key="1">
    <source>
        <dbReference type="PROSITE-ProRule" id="PRU00191"/>
    </source>
</evidence>
<dbReference type="InParanoid" id="B3RS13"/>
<dbReference type="PROSITE" id="PS50001">
    <property type="entry name" value="SH2"/>
    <property type="match status" value="1"/>
</dbReference>
<keyword evidence="4" id="KW-1185">Reference proteome</keyword>
<dbReference type="CTD" id="6752177"/>
<dbReference type="RefSeq" id="XP_002110964.1">
    <property type="nucleotide sequence ID" value="XM_002110928.1"/>
</dbReference>